<dbReference type="Pfam" id="PF00106">
    <property type="entry name" value="adh_short"/>
    <property type="match status" value="1"/>
</dbReference>
<dbReference type="eggNOG" id="KOG1014">
    <property type="taxonomic scope" value="Eukaryota"/>
</dbReference>
<evidence type="ECO:0000313" key="1">
    <source>
        <dbReference type="EMBL" id="EOD43015.1"/>
    </source>
</evidence>
<reference evidence="2" key="1">
    <citation type="journal article" date="2013" name="Genome Announc.">
        <title>Draft genome sequence of Neofusicoccum parvum isolate UCR-NP2, a fungal vascular pathogen associated with grapevine cankers.</title>
        <authorList>
            <person name="Blanco-Ulate B."/>
            <person name="Rolshausen P."/>
            <person name="Cantu D."/>
        </authorList>
    </citation>
    <scope>NUCLEOTIDE SEQUENCE [LARGE SCALE GENOMIC DNA]</scope>
    <source>
        <strain evidence="2">UCR-NP2</strain>
    </source>
</reference>
<accession>R1FVD0</accession>
<dbReference type="SUPFAM" id="SSF51735">
    <property type="entry name" value="NAD(P)-binding Rossmann-fold domains"/>
    <property type="match status" value="1"/>
</dbReference>
<dbReference type="Proteomes" id="UP000013521">
    <property type="component" value="Unassembled WGS sequence"/>
</dbReference>
<dbReference type="InterPro" id="IPR036291">
    <property type="entry name" value="NAD(P)-bd_dom_sf"/>
</dbReference>
<dbReference type="OMA" id="TAQWAMP"/>
<proteinExistence type="predicted"/>
<name>R1FVD0_BOTPV</name>
<organism evidence="1 2">
    <name type="scientific">Botryosphaeria parva (strain UCR-NP2)</name>
    <name type="common">Grapevine canker fungus</name>
    <name type="synonym">Neofusicoccum parvum</name>
    <dbReference type="NCBI Taxonomy" id="1287680"/>
    <lineage>
        <taxon>Eukaryota</taxon>
        <taxon>Fungi</taxon>
        <taxon>Dikarya</taxon>
        <taxon>Ascomycota</taxon>
        <taxon>Pezizomycotina</taxon>
        <taxon>Dothideomycetes</taxon>
        <taxon>Dothideomycetes incertae sedis</taxon>
        <taxon>Botryosphaeriales</taxon>
        <taxon>Botryosphaeriaceae</taxon>
        <taxon>Neofusicoccum</taxon>
    </lineage>
</organism>
<gene>
    <name evidence="1" type="ORF">UCRNP2_10256</name>
</gene>
<dbReference type="PANTHER" id="PTHR43431:SF7">
    <property type="entry name" value="OXIDOREDUCTASE, SHORT CHAIN DEHYDROGENASE_REDUCTASE FAMILY (AFU_ORTHOLOGUE AFUA_5G14000)"/>
    <property type="match status" value="1"/>
</dbReference>
<sequence length="238" mass="26046">MSSHSTDHGAIVVVGSGPGIGVHVATIFASHGFKKIILLSRDAARLSQDAASVKEKSRSNAAVHTVRTDIADTAELKKSLAEVDKVLENTPLECVLFNAARVGPSKLLEFPVGEIEDDLKTTVTGLYTTAQWAMPQLLKITNDPSKKPSLLVPNSMLHNDPWPQLFSLSLSKAAQYNLTHSLAREFGPQGVHCALVKVCAQITDDQEYCNPTNIAERTWVLFTQDKESWTLEVEIKEK</sequence>
<evidence type="ECO:0000313" key="2">
    <source>
        <dbReference type="Proteomes" id="UP000013521"/>
    </source>
</evidence>
<dbReference type="AlphaFoldDB" id="R1FVD0"/>
<dbReference type="KEGG" id="npa:UCRNP2_10256"/>
<dbReference type="HOGENOM" id="CLU_010194_17_1_1"/>
<dbReference type="OrthoDB" id="5336600at2759"/>
<dbReference type="EMBL" id="KB916918">
    <property type="protein sequence ID" value="EOD43015.1"/>
    <property type="molecule type" value="Genomic_DNA"/>
</dbReference>
<dbReference type="Gene3D" id="3.40.50.720">
    <property type="entry name" value="NAD(P)-binding Rossmann-like Domain"/>
    <property type="match status" value="1"/>
</dbReference>
<dbReference type="InterPro" id="IPR002347">
    <property type="entry name" value="SDR_fam"/>
</dbReference>
<protein>
    <submittedName>
        <fullName evidence="1">Putative short-chain alcohol protein</fullName>
    </submittedName>
</protein>
<dbReference type="STRING" id="1287680.R1FVD0"/>
<dbReference type="PANTHER" id="PTHR43431">
    <property type="entry name" value="OXIDOREDUCTASE, SHORT CHAIN DEHYDROGENASE/REDUCTASE FAMILY (AFU_ORTHOLOGUE AFUA_5G14000)"/>
    <property type="match status" value="1"/>
</dbReference>